<dbReference type="InterPro" id="IPR012349">
    <property type="entry name" value="Split_barrel_FMN-bd"/>
</dbReference>
<name>A0A6J6VE18_9ZZZZ</name>
<dbReference type="EMBL" id="CAEZZX010000008">
    <property type="protein sequence ID" value="CAB4769539.1"/>
    <property type="molecule type" value="Genomic_DNA"/>
</dbReference>
<dbReference type="SUPFAM" id="SSF50475">
    <property type="entry name" value="FMN-binding split barrel"/>
    <property type="match status" value="1"/>
</dbReference>
<evidence type="ECO:0000313" key="2">
    <source>
        <dbReference type="EMBL" id="CAB4769539.1"/>
    </source>
</evidence>
<feature type="domain" description="Pyridoxamine 5'-phosphate oxidase N-terminal" evidence="1">
    <location>
        <begin position="24"/>
        <end position="152"/>
    </location>
</feature>
<accession>A0A6J6VE18</accession>
<dbReference type="InterPro" id="IPR011576">
    <property type="entry name" value="Pyridox_Oxase_N"/>
</dbReference>
<sequence length="182" mass="20835">MSKAHKWLDLENRPTEQLPREQLEARIERVLTLTNIGYMATNGKNGPICSPVEFYSEELDIYVYPQPNSPKIKALQRDPRMSFAVANPMAGWASAFGIQMFGKGELLEPGTPDWEHGMTVFKYPASNWEVGRPSDTVPNGMLLRLRPDRISLTEHFLRRDGFAARQFWDRDPNKAQERQASV</sequence>
<evidence type="ECO:0000259" key="1">
    <source>
        <dbReference type="Pfam" id="PF01243"/>
    </source>
</evidence>
<proteinExistence type="predicted"/>
<dbReference type="Gene3D" id="2.30.110.10">
    <property type="entry name" value="Electron Transport, Fmn-binding Protein, Chain A"/>
    <property type="match status" value="1"/>
</dbReference>
<dbReference type="Pfam" id="PF01243">
    <property type="entry name" value="PNPOx_N"/>
    <property type="match status" value="1"/>
</dbReference>
<dbReference type="AlphaFoldDB" id="A0A6J6VE18"/>
<reference evidence="2" key="1">
    <citation type="submission" date="2020-05" db="EMBL/GenBank/DDBJ databases">
        <authorList>
            <person name="Chiriac C."/>
            <person name="Salcher M."/>
            <person name="Ghai R."/>
            <person name="Kavagutti S V."/>
        </authorList>
    </citation>
    <scope>NUCLEOTIDE SEQUENCE</scope>
</reference>
<protein>
    <submittedName>
        <fullName evidence="2">Unannotated protein</fullName>
    </submittedName>
</protein>
<gene>
    <name evidence="2" type="ORF">UFOPK2938_00086</name>
</gene>
<organism evidence="2">
    <name type="scientific">freshwater metagenome</name>
    <dbReference type="NCBI Taxonomy" id="449393"/>
    <lineage>
        <taxon>unclassified sequences</taxon>
        <taxon>metagenomes</taxon>
        <taxon>ecological metagenomes</taxon>
    </lineage>
</organism>